<organism evidence="1 2">
    <name type="scientific">Paraphoma chrysanthemicola</name>
    <dbReference type="NCBI Taxonomy" id="798071"/>
    <lineage>
        <taxon>Eukaryota</taxon>
        <taxon>Fungi</taxon>
        <taxon>Dikarya</taxon>
        <taxon>Ascomycota</taxon>
        <taxon>Pezizomycotina</taxon>
        <taxon>Dothideomycetes</taxon>
        <taxon>Pleosporomycetidae</taxon>
        <taxon>Pleosporales</taxon>
        <taxon>Pleosporineae</taxon>
        <taxon>Phaeosphaeriaceae</taxon>
        <taxon>Paraphoma</taxon>
    </lineage>
</organism>
<dbReference type="OrthoDB" id="3437405at2759"/>
<evidence type="ECO:0000313" key="1">
    <source>
        <dbReference type="EMBL" id="KAH7082022.1"/>
    </source>
</evidence>
<evidence type="ECO:0000313" key="2">
    <source>
        <dbReference type="Proteomes" id="UP000813461"/>
    </source>
</evidence>
<dbReference type="Proteomes" id="UP000813461">
    <property type="component" value="Unassembled WGS sequence"/>
</dbReference>
<gene>
    <name evidence="1" type="ORF">FB567DRAFT_530455</name>
</gene>
<sequence length="711" mass="82110">MRLIGRFSRPSGKSIPQIFRARFRPHISPLLPRYITQSPAVSSCTSPRRDMSGQSKDIDEGLRNLDINAAEQFSVDWFGDHANWSHEKLLALLYVEDLVASRHLRDFGDYASGGRRLAGGQPSFPLLTAEEWQFLAKPYSEWAPLFFNTSTKSVYDEVGPLFSRQNIPDLKSEPCMEFPARLRPLKAKLELGMVPISRDRWLERQMDDPANYRNLFELMKDIYAIFQWYNNEEVLSRTRDAFNWMVGKFVFFERAANARRMQNGITENLDLTGMWFEYWHDAWSIMSNRTHRWIVDRVDEIQELAFMKYEEALEAAGEDQAAIGEAGKTYYECVQDLRGMLTKLDHTMGIPMTGFKGFTIGSSFTDLTVPQRHNMFAKMFETKSWKHQAAIIEAEDKADAEMAGTFSSTPTIFERLEYLNKPAHPRFRDTENLIGHYHEGKQNRDQIRAALRGTPRLPSQEHWIAILRERMDFYAKNNNWKPNQFGFVCYRLTYSETDAEWATFKAKLESDMKISGDWIQGYDDIARNASIHFVDGREHNIAEGDVAAAKRHFKSAFTMLPTLGRFWSYDFLVVDKQSYASYSKPKEEEARPPRPYGPCFGDNGGHVRLVDTAYEQLPRDLIDHTAPGYKGEMKVLSTLVFAELYPLLATYAMRPHTMWPCARLHPREVYVGASDSAQEGWWESKRIDLVALGGGFLEHLRRRQAGLQSRD</sequence>
<dbReference type="EMBL" id="JAGMVJ010000014">
    <property type="protein sequence ID" value="KAH7082022.1"/>
    <property type="molecule type" value="Genomic_DNA"/>
</dbReference>
<proteinExistence type="predicted"/>
<keyword evidence="2" id="KW-1185">Reference proteome</keyword>
<dbReference type="AlphaFoldDB" id="A0A8K0R131"/>
<protein>
    <submittedName>
        <fullName evidence="1">Uncharacterized protein</fullName>
    </submittedName>
</protein>
<comment type="caution">
    <text evidence="1">The sequence shown here is derived from an EMBL/GenBank/DDBJ whole genome shotgun (WGS) entry which is preliminary data.</text>
</comment>
<name>A0A8K0R131_9PLEO</name>
<reference evidence="1" key="1">
    <citation type="journal article" date="2021" name="Nat. Commun.">
        <title>Genetic determinants of endophytism in the Arabidopsis root mycobiome.</title>
        <authorList>
            <person name="Mesny F."/>
            <person name="Miyauchi S."/>
            <person name="Thiergart T."/>
            <person name="Pickel B."/>
            <person name="Atanasova L."/>
            <person name="Karlsson M."/>
            <person name="Huettel B."/>
            <person name="Barry K.W."/>
            <person name="Haridas S."/>
            <person name="Chen C."/>
            <person name="Bauer D."/>
            <person name="Andreopoulos W."/>
            <person name="Pangilinan J."/>
            <person name="LaButti K."/>
            <person name="Riley R."/>
            <person name="Lipzen A."/>
            <person name="Clum A."/>
            <person name="Drula E."/>
            <person name="Henrissat B."/>
            <person name="Kohler A."/>
            <person name="Grigoriev I.V."/>
            <person name="Martin F.M."/>
            <person name="Hacquard S."/>
        </authorList>
    </citation>
    <scope>NUCLEOTIDE SEQUENCE</scope>
    <source>
        <strain evidence="1">MPI-SDFR-AT-0120</strain>
    </source>
</reference>
<accession>A0A8K0R131</accession>